<dbReference type="SUPFAM" id="SSF56112">
    <property type="entry name" value="Protein kinase-like (PK-like)"/>
    <property type="match status" value="1"/>
</dbReference>
<dbReference type="Gene3D" id="3.30.200.20">
    <property type="entry name" value="Phosphorylase Kinase, domain 1"/>
    <property type="match status" value="1"/>
</dbReference>
<dbReference type="Pfam" id="PF01163">
    <property type="entry name" value="RIO1"/>
    <property type="match status" value="1"/>
</dbReference>
<dbReference type="Gene3D" id="1.10.510.10">
    <property type="entry name" value="Transferase(Phosphotransferase) domain 1"/>
    <property type="match status" value="1"/>
</dbReference>
<sequence>MHEHDFENLEYRPARRKNRKPKFDDERSRSGRMTEEERARIARLRDDAYAEPEIPGGADRYSTWGEAEQGPKPRPDWVRTELAAVDTELGVLKTGKEADVHLIRRELPDGPGALLAAKRYRGAEHRMFHRDAGYLEGRRMRRSREMRAIENRTSFGRNLIAEQWAAAEFAALGRLWTVGAPVPYPVQRSGTEVLLEFLGSEDGTAAPRLAQVRPSDADLDDLWEQAVAAITAMAAEGLAHGDLSAYNVLVHHGRLVLIDLPQVVDVVANPAGEEFLARDVRNLAKWFSGRGVAVPSEADLVAELRVVAGLG</sequence>
<feature type="compositionally biased region" description="Basic and acidic residues" evidence="12">
    <location>
        <begin position="1"/>
        <end position="13"/>
    </location>
</feature>
<evidence type="ECO:0000256" key="2">
    <source>
        <dbReference type="ARBA" id="ARBA00012513"/>
    </source>
</evidence>
<dbReference type="InterPro" id="IPR018934">
    <property type="entry name" value="RIO_dom"/>
</dbReference>
<evidence type="ECO:0000256" key="9">
    <source>
        <dbReference type="ARBA" id="ARBA00022842"/>
    </source>
</evidence>
<evidence type="ECO:0000256" key="10">
    <source>
        <dbReference type="ARBA" id="ARBA00047899"/>
    </source>
</evidence>
<comment type="similarity">
    <text evidence="1">Belongs to the protein kinase superfamily. RIO-type Ser/Thr kinase family.</text>
</comment>
<feature type="region of interest" description="Disordered" evidence="12">
    <location>
        <begin position="1"/>
        <end position="75"/>
    </location>
</feature>
<dbReference type="InterPro" id="IPR011009">
    <property type="entry name" value="Kinase-like_dom_sf"/>
</dbReference>
<comment type="catalytic activity">
    <reaction evidence="10">
        <text>L-threonyl-[protein] + ATP = O-phospho-L-threonyl-[protein] + ADP + H(+)</text>
        <dbReference type="Rhea" id="RHEA:46608"/>
        <dbReference type="Rhea" id="RHEA-COMP:11060"/>
        <dbReference type="Rhea" id="RHEA-COMP:11605"/>
        <dbReference type="ChEBI" id="CHEBI:15378"/>
        <dbReference type="ChEBI" id="CHEBI:30013"/>
        <dbReference type="ChEBI" id="CHEBI:30616"/>
        <dbReference type="ChEBI" id="CHEBI:61977"/>
        <dbReference type="ChEBI" id="CHEBI:456216"/>
        <dbReference type="EC" id="2.7.11.1"/>
    </reaction>
</comment>
<evidence type="ECO:0000256" key="1">
    <source>
        <dbReference type="ARBA" id="ARBA00009196"/>
    </source>
</evidence>
<evidence type="ECO:0000256" key="6">
    <source>
        <dbReference type="ARBA" id="ARBA00022741"/>
    </source>
</evidence>
<evidence type="ECO:0000256" key="3">
    <source>
        <dbReference type="ARBA" id="ARBA00022527"/>
    </source>
</evidence>
<protein>
    <recommendedName>
        <fullName evidence="2">non-specific serine/threonine protein kinase</fullName>
        <ecNumber evidence="2">2.7.11.1</ecNumber>
    </recommendedName>
</protein>
<keyword evidence="3" id="KW-0723">Serine/threonine-protein kinase</keyword>
<keyword evidence="7 14" id="KW-0418">Kinase</keyword>
<evidence type="ECO:0000259" key="13">
    <source>
        <dbReference type="SMART" id="SM00090"/>
    </source>
</evidence>
<dbReference type="EMBL" id="BAAANN010000061">
    <property type="protein sequence ID" value="GAA1991659.1"/>
    <property type="molecule type" value="Genomic_DNA"/>
</dbReference>
<dbReference type="InterPro" id="IPR000687">
    <property type="entry name" value="RIO_kinase"/>
</dbReference>
<dbReference type="GO" id="GO:0016301">
    <property type="term" value="F:kinase activity"/>
    <property type="evidence" value="ECO:0007669"/>
    <property type="project" value="UniProtKB-KW"/>
</dbReference>
<reference evidence="15" key="1">
    <citation type="journal article" date="2019" name="Int. J. Syst. Evol. Microbiol.">
        <title>The Global Catalogue of Microorganisms (GCM) 10K type strain sequencing project: providing services to taxonomists for standard genome sequencing and annotation.</title>
        <authorList>
            <consortium name="The Broad Institute Genomics Platform"/>
            <consortium name="The Broad Institute Genome Sequencing Center for Infectious Disease"/>
            <person name="Wu L."/>
            <person name="Ma J."/>
        </authorList>
    </citation>
    <scope>NUCLEOTIDE SEQUENCE [LARGE SCALE GENOMIC DNA]</scope>
    <source>
        <strain evidence="15">JCM 14545</strain>
    </source>
</reference>
<keyword evidence="6" id="KW-0547">Nucleotide-binding</keyword>
<evidence type="ECO:0000256" key="8">
    <source>
        <dbReference type="ARBA" id="ARBA00022840"/>
    </source>
</evidence>
<keyword evidence="9" id="KW-0460">Magnesium</keyword>
<evidence type="ECO:0000256" key="4">
    <source>
        <dbReference type="ARBA" id="ARBA00022679"/>
    </source>
</evidence>
<comment type="caution">
    <text evidence="14">The sequence shown here is derived from an EMBL/GenBank/DDBJ whole genome shotgun (WGS) entry which is preliminary data.</text>
</comment>
<name>A0ABP5E805_9PSEU</name>
<evidence type="ECO:0000256" key="11">
    <source>
        <dbReference type="ARBA" id="ARBA00048679"/>
    </source>
</evidence>
<comment type="catalytic activity">
    <reaction evidence="11">
        <text>L-seryl-[protein] + ATP = O-phospho-L-seryl-[protein] + ADP + H(+)</text>
        <dbReference type="Rhea" id="RHEA:17989"/>
        <dbReference type="Rhea" id="RHEA-COMP:9863"/>
        <dbReference type="Rhea" id="RHEA-COMP:11604"/>
        <dbReference type="ChEBI" id="CHEBI:15378"/>
        <dbReference type="ChEBI" id="CHEBI:29999"/>
        <dbReference type="ChEBI" id="CHEBI:30616"/>
        <dbReference type="ChEBI" id="CHEBI:83421"/>
        <dbReference type="ChEBI" id="CHEBI:456216"/>
        <dbReference type="EC" id="2.7.11.1"/>
    </reaction>
</comment>
<dbReference type="EC" id="2.7.11.1" evidence="2"/>
<keyword evidence="8" id="KW-0067">ATP-binding</keyword>
<evidence type="ECO:0000313" key="15">
    <source>
        <dbReference type="Proteomes" id="UP001501116"/>
    </source>
</evidence>
<accession>A0ABP5E805</accession>
<keyword evidence="4" id="KW-0808">Transferase</keyword>
<dbReference type="RefSeq" id="WP_344431396.1">
    <property type="nucleotide sequence ID" value="NZ_BAAANN010000061.1"/>
</dbReference>
<dbReference type="PANTHER" id="PTHR45723">
    <property type="entry name" value="SERINE/THREONINE-PROTEIN KINASE RIO1"/>
    <property type="match status" value="1"/>
</dbReference>
<evidence type="ECO:0000256" key="7">
    <source>
        <dbReference type="ARBA" id="ARBA00022777"/>
    </source>
</evidence>
<dbReference type="SMART" id="SM00090">
    <property type="entry name" value="RIO"/>
    <property type="match status" value="1"/>
</dbReference>
<feature type="compositionally biased region" description="Basic and acidic residues" evidence="12">
    <location>
        <begin position="21"/>
        <end position="48"/>
    </location>
</feature>
<dbReference type="Proteomes" id="UP001501116">
    <property type="component" value="Unassembled WGS sequence"/>
</dbReference>
<dbReference type="InterPro" id="IPR051272">
    <property type="entry name" value="RIO-type_Ser/Thr_kinase"/>
</dbReference>
<keyword evidence="5" id="KW-0479">Metal-binding</keyword>
<feature type="domain" description="RIO kinase" evidence="13">
    <location>
        <begin position="56"/>
        <end position="309"/>
    </location>
</feature>
<evidence type="ECO:0000256" key="12">
    <source>
        <dbReference type="SAM" id="MobiDB-lite"/>
    </source>
</evidence>
<evidence type="ECO:0000256" key="5">
    <source>
        <dbReference type="ARBA" id="ARBA00022723"/>
    </source>
</evidence>
<keyword evidence="15" id="KW-1185">Reference proteome</keyword>
<gene>
    <name evidence="14" type="ORF">GCM10009754_82990</name>
</gene>
<evidence type="ECO:0000313" key="14">
    <source>
        <dbReference type="EMBL" id="GAA1991659.1"/>
    </source>
</evidence>
<organism evidence="14 15">
    <name type="scientific">Amycolatopsis minnesotensis</name>
    <dbReference type="NCBI Taxonomy" id="337894"/>
    <lineage>
        <taxon>Bacteria</taxon>
        <taxon>Bacillati</taxon>
        <taxon>Actinomycetota</taxon>
        <taxon>Actinomycetes</taxon>
        <taxon>Pseudonocardiales</taxon>
        <taxon>Pseudonocardiaceae</taxon>
        <taxon>Amycolatopsis</taxon>
    </lineage>
</organism>
<proteinExistence type="inferred from homology"/>